<name>A0A6J6ULL5_9ZZZZ</name>
<dbReference type="NCBIfam" id="TIGR00251">
    <property type="entry name" value="DUF167 family protein"/>
    <property type="match status" value="1"/>
</dbReference>
<evidence type="ECO:0000313" key="2">
    <source>
        <dbReference type="EMBL" id="CAB4760851.1"/>
    </source>
</evidence>
<sequence length="113" mass="12380">MRMDHHARHPVPMEMQPFDFWVHVRPGGRKDALEGPHDGVLAIRVVEPPTEGRANHAVCKVLAGAFGVGRLDVKVVGGRTGRRKLIRIYGHPEALSQRLLELLGDPPARGSSA</sequence>
<dbReference type="SUPFAM" id="SSF69786">
    <property type="entry name" value="YggU-like"/>
    <property type="match status" value="1"/>
</dbReference>
<dbReference type="HAMAP" id="MF_00634">
    <property type="entry name" value="UPF0235"/>
    <property type="match status" value="1"/>
</dbReference>
<organism evidence="2">
    <name type="scientific">freshwater metagenome</name>
    <dbReference type="NCBI Taxonomy" id="449393"/>
    <lineage>
        <taxon>unclassified sequences</taxon>
        <taxon>metagenomes</taxon>
        <taxon>ecological metagenomes</taxon>
    </lineage>
</organism>
<dbReference type="Gene3D" id="3.30.1200.10">
    <property type="entry name" value="YggU-like"/>
    <property type="match status" value="1"/>
</dbReference>
<proteinExistence type="inferred from homology"/>
<dbReference type="GO" id="GO:0005737">
    <property type="term" value="C:cytoplasm"/>
    <property type="evidence" value="ECO:0007669"/>
    <property type="project" value="TreeGrafter"/>
</dbReference>
<evidence type="ECO:0000256" key="1">
    <source>
        <dbReference type="ARBA" id="ARBA00010364"/>
    </source>
</evidence>
<gene>
    <name evidence="2" type="ORF">UFOPK2806_01649</name>
</gene>
<dbReference type="AlphaFoldDB" id="A0A6J6ULL5"/>
<accession>A0A6J6ULL5</accession>
<dbReference type="SMART" id="SM01152">
    <property type="entry name" value="DUF167"/>
    <property type="match status" value="1"/>
</dbReference>
<dbReference type="InterPro" id="IPR036591">
    <property type="entry name" value="YggU-like_sf"/>
</dbReference>
<comment type="similarity">
    <text evidence="1">Belongs to the UPF0235 family.</text>
</comment>
<dbReference type="PANTHER" id="PTHR13420:SF7">
    <property type="entry name" value="UPF0235 PROTEIN C15ORF40"/>
    <property type="match status" value="1"/>
</dbReference>
<dbReference type="InterPro" id="IPR003746">
    <property type="entry name" value="DUF167"/>
</dbReference>
<dbReference type="EMBL" id="CAEZYY010000023">
    <property type="protein sequence ID" value="CAB4760851.1"/>
    <property type="molecule type" value="Genomic_DNA"/>
</dbReference>
<dbReference type="PANTHER" id="PTHR13420">
    <property type="entry name" value="UPF0235 PROTEIN C15ORF40"/>
    <property type="match status" value="1"/>
</dbReference>
<dbReference type="Pfam" id="PF02594">
    <property type="entry name" value="DUF167"/>
    <property type="match status" value="1"/>
</dbReference>
<reference evidence="2" key="1">
    <citation type="submission" date="2020-05" db="EMBL/GenBank/DDBJ databases">
        <authorList>
            <person name="Chiriac C."/>
            <person name="Salcher M."/>
            <person name="Ghai R."/>
            <person name="Kavagutti S V."/>
        </authorList>
    </citation>
    <scope>NUCLEOTIDE SEQUENCE</scope>
</reference>
<protein>
    <submittedName>
        <fullName evidence="2">Unannotated protein</fullName>
    </submittedName>
</protein>